<dbReference type="InterPro" id="IPR016064">
    <property type="entry name" value="NAD/diacylglycerol_kinase_sf"/>
</dbReference>
<dbReference type="Proteomes" id="UP001290861">
    <property type="component" value="Unassembled WGS sequence"/>
</dbReference>
<gene>
    <name evidence="6" type="ORF">P9H32_17110</name>
</gene>
<dbReference type="SMART" id="SM00046">
    <property type="entry name" value="DAGKc"/>
    <property type="match status" value="1"/>
</dbReference>
<evidence type="ECO:0000313" key="7">
    <source>
        <dbReference type="Proteomes" id="UP001290861"/>
    </source>
</evidence>
<evidence type="ECO:0000256" key="1">
    <source>
        <dbReference type="ARBA" id="ARBA00022679"/>
    </source>
</evidence>
<dbReference type="InterPro" id="IPR017438">
    <property type="entry name" value="ATP-NAD_kinase_N"/>
</dbReference>
<dbReference type="PANTHER" id="PTHR12358:SF106">
    <property type="entry name" value="LIPID KINASE YEGS"/>
    <property type="match status" value="1"/>
</dbReference>
<reference evidence="6 7" key="1">
    <citation type="journal article" date="2024" name="Appl. Environ. Microbiol.">
        <title>Pontiella agarivorans sp. nov., a novel marine anaerobic bacterium capable of degrading macroalgal polysaccharides and fixing nitrogen.</title>
        <authorList>
            <person name="Liu N."/>
            <person name="Kivenson V."/>
            <person name="Peng X."/>
            <person name="Cui Z."/>
            <person name="Lankiewicz T.S."/>
            <person name="Gosselin K.M."/>
            <person name="English C.J."/>
            <person name="Blair E.M."/>
            <person name="O'Malley M.A."/>
            <person name="Valentine D.L."/>
        </authorList>
    </citation>
    <scope>NUCLEOTIDE SEQUENCE [LARGE SCALE GENOMIC DNA]</scope>
    <source>
        <strain evidence="6 7">NLcol2</strain>
    </source>
</reference>
<dbReference type="Pfam" id="PF19279">
    <property type="entry name" value="YegS_C"/>
    <property type="match status" value="1"/>
</dbReference>
<evidence type="ECO:0000256" key="3">
    <source>
        <dbReference type="ARBA" id="ARBA00022777"/>
    </source>
</evidence>
<dbReference type="Pfam" id="PF00781">
    <property type="entry name" value="DAGK_cat"/>
    <property type="match status" value="1"/>
</dbReference>
<keyword evidence="3 6" id="KW-0418">Kinase</keyword>
<comment type="caution">
    <text evidence="6">The sequence shown here is derived from an EMBL/GenBank/DDBJ whole genome shotgun (WGS) entry which is preliminary data.</text>
</comment>
<protein>
    <submittedName>
        <fullName evidence="6">Diacylglycerol kinase family protein</fullName>
    </submittedName>
</protein>
<dbReference type="PANTHER" id="PTHR12358">
    <property type="entry name" value="SPHINGOSINE KINASE"/>
    <property type="match status" value="1"/>
</dbReference>
<dbReference type="PROSITE" id="PS50146">
    <property type="entry name" value="DAGK"/>
    <property type="match status" value="1"/>
</dbReference>
<keyword evidence="4" id="KW-0067">ATP-binding</keyword>
<dbReference type="GO" id="GO:0016301">
    <property type="term" value="F:kinase activity"/>
    <property type="evidence" value="ECO:0007669"/>
    <property type="project" value="UniProtKB-KW"/>
</dbReference>
<keyword evidence="1" id="KW-0808">Transferase</keyword>
<accession>A0ABU5N1M2</accession>
<dbReference type="SUPFAM" id="SSF111331">
    <property type="entry name" value="NAD kinase/diacylglycerol kinase-like"/>
    <property type="match status" value="1"/>
</dbReference>
<dbReference type="InterPro" id="IPR045540">
    <property type="entry name" value="YegS/DAGK_C"/>
</dbReference>
<evidence type="ECO:0000256" key="4">
    <source>
        <dbReference type="ARBA" id="ARBA00022840"/>
    </source>
</evidence>
<evidence type="ECO:0000259" key="5">
    <source>
        <dbReference type="PROSITE" id="PS50146"/>
    </source>
</evidence>
<sequence>MEQVLVLINPKSGVGGPHRYITAVQETWDDPWHDVYFQFSQSAEDGIEKVHRAVERGVNTVLVVGGDGMVNTIGSELVGTDVRFGVLPAGSGNGFARHFKTPLQPGPATKALLNGHTEKIDVGKVNDRLFFVTCSMAWDAALVETFEKYPFRGIVPYVLAGAQQLLEYRAQPFHVEIDSEQLELKHPLIFTIANLTQFGSDVIVAPDAKADDGNLELVAIETKDMPLVLAQVHRFIEKTFHQHHLVTNRNFKTMTVRRENDTPIQIDGELYQTEGDVHIQVLPSALNVIIPSL</sequence>
<proteinExistence type="predicted"/>
<dbReference type="InterPro" id="IPR001206">
    <property type="entry name" value="Diacylglycerol_kinase_cat_dom"/>
</dbReference>
<evidence type="ECO:0000256" key="2">
    <source>
        <dbReference type="ARBA" id="ARBA00022741"/>
    </source>
</evidence>
<dbReference type="Gene3D" id="2.60.200.40">
    <property type="match status" value="1"/>
</dbReference>
<keyword evidence="7" id="KW-1185">Reference proteome</keyword>
<evidence type="ECO:0000313" key="6">
    <source>
        <dbReference type="EMBL" id="MDZ8120354.1"/>
    </source>
</evidence>
<name>A0ABU5N1M2_9BACT</name>
<dbReference type="InterPro" id="IPR050187">
    <property type="entry name" value="Lipid_Phosphate_FormReg"/>
</dbReference>
<dbReference type="Gene3D" id="3.40.50.10330">
    <property type="entry name" value="Probable inorganic polyphosphate/atp-NAD kinase, domain 1"/>
    <property type="match status" value="1"/>
</dbReference>
<keyword evidence="2" id="KW-0547">Nucleotide-binding</keyword>
<feature type="domain" description="DAGKc" evidence="5">
    <location>
        <begin position="1"/>
        <end position="129"/>
    </location>
</feature>
<dbReference type="EMBL" id="JARVCO010000012">
    <property type="protein sequence ID" value="MDZ8120354.1"/>
    <property type="molecule type" value="Genomic_DNA"/>
</dbReference>
<dbReference type="RefSeq" id="WP_322610127.1">
    <property type="nucleotide sequence ID" value="NZ_JARVCO010000012.1"/>
</dbReference>
<organism evidence="6 7">
    <name type="scientific">Pontiella agarivorans</name>
    <dbReference type="NCBI Taxonomy" id="3038953"/>
    <lineage>
        <taxon>Bacteria</taxon>
        <taxon>Pseudomonadati</taxon>
        <taxon>Kiritimatiellota</taxon>
        <taxon>Kiritimatiellia</taxon>
        <taxon>Kiritimatiellales</taxon>
        <taxon>Pontiellaceae</taxon>
        <taxon>Pontiella</taxon>
    </lineage>
</organism>